<feature type="transmembrane region" description="Helical" evidence="5">
    <location>
        <begin position="473"/>
        <end position="500"/>
    </location>
</feature>
<dbReference type="Pfam" id="PF07645">
    <property type="entry name" value="EGF_CA"/>
    <property type="match status" value="1"/>
</dbReference>
<keyword evidence="8" id="KW-1185">Reference proteome</keyword>
<dbReference type="PANTHER" id="PTHR24035">
    <property type="entry name" value="MULTIPLE EPIDERMAL GROWTH FACTOR-LIKE DOMAINS PROTEIN"/>
    <property type="match status" value="1"/>
</dbReference>
<evidence type="ECO:0000256" key="3">
    <source>
        <dbReference type="PROSITE-ProRule" id="PRU00076"/>
    </source>
</evidence>
<sequence>MTMDNAKMKMNAARPLHVPSNATTPPAASSAAVILVSNLYKPLNAENWQGGQCNDDVDECSFMENVCAEKSNSSCINSVGSFTCSCDAGYTDKNGACEECSGNTYGAECNQNCNCTFANTQSDEQSCDRETGTCICNSFWTGDRCETDVNECTTSVGERTTVPTAANEVRIDLTIILEVELDPGTDLGVQTVFDEIAAKVKYSIRKHFSKFISIEITIVINDMSRGSINVNYSIIYAKNSQVALRVSQALEDIASGTEIEYDGLKVSASAPESYTNDSLCGLYEKALGGCEYGYECEIEGSEPMCKLLPTSDNYPVVVGVTAGLSVFCVAVLIIITSVVVYKRNRKARSSNLHRRGESETSADEHMNVWPPWKEGIATDPSFNSWRTKALNFGQEHRYVSPYHLPRFASSRTREEPQEPYLAHLGSINVNYSIIYAKSHQVALGVSQALVDIAAGTEIEYDGLNVSASAPDNYAVVVGVTLGLSVFCIAVLIIITSVVVYNRNRMADSSNFNRRRESAASADKQSNIWPPWQEEIGVEDGNVRLRHLFTDKKETAADPGIQELC</sequence>
<evidence type="ECO:0000313" key="8">
    <source>
        <dbReference type="Proteomes" id="UP001164746"/>
    </source>
</evidence>
<dbReference type="PROSITE" id="PS01186">
    <property type="entry name" value="EGF_2"/>
    <property type="match status" value="1"/>
</dbReference>
<dbReference type="Gene3D" id="2.170.300.10">
    <property type="entry name" value="Tie2 ligand-binding domain superfamily"/>
    <property type="match status" value="1"/>
</dbReference>
<dbReference type="SMART" id="SM00179">
    <property type="entry name" value="EGF_CA"/>
    <property type="match status" value="1"/>
</dbReference>
<dbReference type="InterPro" id="IPR001881">
    <property type="entry name" value="EGF-like_Ca-bd_dom"/>
</dbReference>
<organism evidence="7 8">
    <name type="scientific">Mya arenaria</name>
    <name type="common">Soft-shell clam</name>
    <dbReference type="NCBI Taxonomy" id="6604"/>
    <lineage>
        <taxon>Eukaryota</taxon>
        <taxon>Metazoa</taxon>
        <taxon>Spiralia</taxon>
        <taxon>Lophotrochozoa</taxon>
        <taxon>Mollusca</taxon>
        <taxon>Bivalvia</taxon>
        <taxon>Autobranchia</taxon>
        <taxon>Heteroconchia</taxon>
        <taxon>Euheterodonta</taxon>
        <taxon>Imparidentia</taxon>
        <taxon>Neoheterodontei</taxon>
        <taxon>Myida</taxon>
        <taxon>Myoidea</taxon>
        <taxon>Myidae</taxon>
        <taxon>Mya</taxon>
    </lineage>
</organism>
<gene>
    <name evidence="7" type="ORF">MAR_016443</name>
</gene>
<feature type="transmembrane region" description="Helical" evidence="5">
    <location>
        <begin position="314"/>
        <end position="341"/>
    </location>
</feature>
<dbReference type="InterPro" id="IPR049883">
    <property type="entry name" value="NOTCH1_EGF-like"/>
</dbReference>
<dbReference type="SUPFAM" id="SSF57196">
    <property type="entry name" value="EGF/Laminin"/>
    <property type="match status" value="1"/>
</dbReference>
<feature type="region of interest" description="Disordered" evidence="4">
    <location>
        <begin position="1"/>
        <end position="24"/>
    </location>
</feature>
<dbReference type="PROSITE" id="PS00010">
    <property type="entry name" value="ASX_HYDROXYL"/>
    <property type="match status" value="1"/>
</dbReference>
<reference evidence="7" key="1">
    <citation type="submission" date="2022-11" db="EMBL/GenBank/DDBJ databases">
        <title>Centuries of genome instability and evolution in soft-shell clam transmissible cancer (bioRxiv).</title>
        <authorList>
            <person name="Hart S.F.M."/>
            <person name="Yonemitsu M.A."/>
            <person name="Giersch R.M."/>
            <person name="Beal B.F."/>
            <person name="Arriagada G."/>
            <person name="Davis B.W."/>
            <person name="Ostrander E.A."/>
            <person name="Goff S.P."/>
            <person name="Metzger M.J."/>
        </authorList>
    </citation>
    <scope>NUCLEOTIDE SEQUENCE</scope>
    <source>
        <strain evidence="7">MELC-2E11</strain>
        <tissue evidence="7">Siphon/mantle</tissue>
    </source>
</reference>
<dbReference type="SMART" id="SM00181">
    <property type="entry name" value="EGF"/>
    <property type="match status" value="2"/>
</dbReference>
<dbReference type="CDD" id="cd00054">
    <property type="entry name" value="EGF_CA"/>
    <property type="match status" value="1"/>
</dbReference>
<keyword evidence="2 3" id="KW-1015">Disulfide bond</keyword>
<dbReference type="Proteomes" id="UP001164746">
    <property type="component" value="Chromosome 12"/>
</dbReference>
<feature type="disulfide bond" evidence="3">
    <location>
        <begin position="67"/>
        <end position="84"/>
    </location>
</feature>
<evidence type="ECO:0000256" key="5">
    <source>
        <dbReference type="SAM" id="Phobius"/>
    </source>
</evidence>
<evidence type="ECO:0000259" key="6">
    <source>
        <dbReference type="PROSITE" id="PS50026"/>
    </source>
</evidence>
<evidence type="ECO:0000313" key="7">
    <source>
        <dbReference type="EMBL" id="WAR22469.1"/>
    </source>
</evidence>
<dbReference type="InterPro" id="IPR052108">
    <property type="entry name" value="MEGF/SIB"/>
</dbReference>
<keyword evidence="5" id="KW-0472">Membrane</keyword>
<evidence type="ECO:0000256" key="1">
    <source>
        <dbReference type="ARBA" id="ARBA00022536"/>
    </source>
</evidence>
<dbReference type="InterPro" id="IPR018097">
    <property type="entry name" value="EGF_Ca-bd_CS"/>
</dbReference>
<dbReference type="PROSITE" id="PS50026">
    <property type="entry name" value="EGF_3"/>
    <property type="match status" value="1"/>
</dbReference>
<name>A0ABY7FMA1_MYAAR</name>
<dbReference type="EMBL" id="CP111023">
    <property type="protein sequence ID" value="WAR22469.1"/>
    <property type="molecule type" value="Genomic_DNA"/>
</dbReference>
<keyword evidence="5" id="KW-0812">Transmembrane</keyword>
<dbReference type="InterPro" id="IPR000742">
    <property type="entry name" value="EGF"/>
</dbReference>
<dbReference type="InterPro" id="IPR000152">
    <property type="entry name" value="EGF-type_Asp/Asn_hydroxyl_site"/>
</dbReference>
<dbReference type="InterPro" id="IPR002049">
    <property type="entry name" value="LE_dom"/>
</dbReference>
<keyword evidence="1 3" id="KW-0245">EGF-like domain</keyword>
<evidence type="ECO:0000256" key="2">
    <source>
        <dbReference type="ARBA" id="ARBA00023157"/>
    </source>
</evidence>
<dbReference type="PROSITE" id="PS01187">
    <property type="entry name" value="EGF_CA"/>
    <property type="match status" value="1"/>
</dbReference>
<evidence type="ECO:0000256" key="4">
    <source>
        <dbReference type="SAM" id="MobiDB-lite"/>
    </source>
</evidence>
<proteinExistence type="predicted"/>
<feature type="domain" description="EGF-like" evidence="6">
    <location>
        <begin position="56"/>
        <end position="98"/>
    </location>
</feature>
<protein>
    <submittedName>
        <fullName evidence="7">NOTC3-like protein</fullName>
    </submittedName>
</protein>
<comment type="caution">
    <text evidence="3">Lacks conserved residue(s) required for the propagation of feature annotation.</text>
</comment>
<accession>A0ABY7FMA1</accession>
<dbReference type="CDD" id="cd00055">
    <property type="entry name" value="EGF_Lam"/>
    <property type="match status" value="1"/>
</dbReference>
<dbReference type="PANTHER" id="PTHR24035:SF109">
    <property type="entry name" value="PROTEIN DRAPER"/>
    <property type="match status" value="1"/>
</dbReference>
<keyword evidence="5" id="KW-1133">Transmembrane helix</keyword>